<reference evidence="2" key="1">
    <citation type="journal article" date="2019" name="Int. J. Syst. Evol. Microbiol.">
        <title>The Global Catalogue of Microorganisms (GCM) 10K type strain sequencing project: providing services to taxonomists for standard genome sequencing and annotation.</title>
        <authorList>
            <consortium name="The Broad Institute Genomics Platform"/>
            <consortium name="The Broad Institute Genome Sequencing Center for Infectious Disease"/>
            <person name="Wu L."/>
            <person name="Ma J."/>
        </authorList>
    </citation>
    <scope>NUCLEOTIDE SEQUENCE [LARGE SCALE GENOMIC DNA]</scope>
    <source>
        <strain evidence="2">NBRC 109341</strain>
    </source>
</reference>
<name>A0ABQ6C7E6_9BURK</name>
<dbReference type="RefSeq" id="WP_234266372.1">
    <property type="nucleotide sequence ID" value="NZ_BSPB01000009.1"/>
</dbReference>
<dbReference type="EMBL" id="BSPB01000009">
    <property type="protein sequence ID" value="GLS14127.1"/>
    <property type="molecule type" value="Genomic_DNA"/>
</dbReference>
<keyword evidence="2" id="KW-1185">Reference proteome</keyword>
<evidence type="ECO:0000313" key="1">
    <source>
        <dbReference type="EMBL" id="GLS14127.1"/>
    </source>
</evidence>
<dbReference type="Proteomes" id="UP001156903">
    <property type="component" value="Unassembled WGS sequence"/>
</dbReference>
<sequence length="75" mass="8177">MNIKLDVRKLLGFRLDAARLAPSDGVADVSVSIDDAQQRQLRVGIKRGVKQGFKVGRKTSPLLGLKRGDKRGMCA</sequence>
<proteinExistence type="predicted"/>
<accession>A0ABQ6C7E6</accession>
<gene>
    <name evidence="1" type="ORF">GCM10007935_15580</name>
</gene>
<evidence type="ECO:0000313" key="2">
    <source>
        <dbReference type="Proteomes" id="UP001156903"/>
    </source>
</evidence>
<organism evidence="1 2">
    <name type="scientific">Hydrogenophaga electricum</name>
    <dbReference type="NCBI Taxonomy" id="1230953"/>
    <lineage>
        <taxon>Bacteria</taxon>
        <taxon>Pseudomonadati</taxon>
        <taxon>Pseudomonadota</taxon>
        <taxon>Betaproteobacteria</taxon>
        <taxon>Burkholderiales</taxon>
        <taxon>Comamonadaceae</taxon>
        <taxon>Hydrogenophaga</taxon>
    </lineage>
</organism>
<comment type="caution">
    <text evidence="1">The sequence shown here is derived from an EMBL/GenBank/DDBJ whole genome shotgun (WGS) entry which is preliminary data.</text>
</comment>
<protein>
    <submittedName>
        <fullName evidence="1">Uncharacterized protein</fullName>
    </submittedName>
</protein>